<proteinExistence type="predicted"/>
<reference evidence="1" key="1">
    <citation type="submission" date="2022-10" db="EMBL/GenBank/DDBJ databases">
        <title>Genome Sequence of Xylaria curta.</title>
        <authorList>
            <person name="Buettner E."/>
        </authorList>
    </citation>
    <scope>NUCLEOTIDE SEQUENCE</scope>
    <source>
        <strain evidence="1">Babe10</strain>
    </source>
</reference>
<evidence type="ECO:0000313" key="1">
    <source>
        <dbReference type="EMBL" id="KAJ2987493.1"/>
    </source>
</evidence>
<evidence type="ECO:0000313" key="2">
    <source>
        <dbReference type="Proteomes" id="UP001143856"/>
    </source>
</evidence>
<organism evidence="1 2">
    <name type="scientific">Xylaria curta</name>
    <dbReference type="NCBI Taxonomy" id="42375"/>
    <lineage>
        <taxon>Eukaryota</taxon>
        <taxon>Fungi</taxon>
        <taxon>Dikarya</taxon>
        <taxon>Ascomycota</taxon>
        <taxon>Pezizomycotina</taxon>
        <taxon>Sordariomycetes</taxon>
        <taxon>Xylariomycetidae</taxon>
        <taxon>Xylariales</taxon>
        <taxon>Xylariaceae</taxon>
        <taxon>Xylaria</taxon>
    </lineage>
</organism>
<comment type="caution">
    <text evidence="1">The sequence shown here is derived from an EMBL/GenBank/DDBJ whole genome shotgun (WGS) entry which is preliminary data.</text>
</comment>
<accession>A0ACC1P671</accession>
<name>A0ACC1P671_9PEZI</name>
<gene>
    <name evidence="1" type="ORF">NUW58_g4479</name>
</gene>
<dbReference type="EMBL" id="JAPDGR010000782">
    <property type="protein sequence ID" value="KAJ2987493.1"/>
    <property type="molecule type" value="Genomic_DNA"/>
</dbReference>
<keyword evidence="2" id="KW-1185">Reference proteome</keyword>
<sequence length="236" mass="25249">MASMDSDSPHGFHGDESLTEIPPRPTRPVPSTISTSDKTPHPSETISQSPKKPTSHSQDRHIPSITSSTVIYITIRISSGGGNPTNNSNDSLPGNTASPSTSDSGVGNGAVAGIVVGAVVALTIFAGLICLVLYYRHRALANERSPDHNESINSKIDDRFKKAEFDSDGPQVRTTRVYELNTTGEIHEVDGHMKPAELDATASCKLATLDFKCNSVYTSDSEDLITRGRVWDTKAG</sequence>
<protein>
    <submittedName>
        <fullName evidence="1">Uncharacterized protein</fullName>
    </submittedName>
</protein>
<dbReference type="Proteomes" id="UP001143856">
    <property type="component" value="Unassembled WGS sequence"/>
</dbReference>